<feature type="region of interest" description="Disordered" evidence="4">
    <location>
        <begin position="68"/>
        <end position="89"/>
    </location>
</feature>
<dbReference type="PANTHER" id="PTHR38011:SF7">
    <property type="entry name" value="2,5-DIAMINO-6-RIBOSYLAMINO-4(3H)-PYRIMIDINONE 5'-PHOSPHATE REDUCTASE"/>
    <property type="match status" value="1"/>
</dbReference>
<dbReference type="Proteomes" id="UP000199504">
    <property type="component" value="Unassembled WGS sequence"/>
</dbReference>
<protein>
    <submittedName>
        <fullName evidence="6">5-amino-6-(5-phosphoribosylamino)uracil reductase</fullName>
    </submittedName>
</protein>
<proteinExistence type="predicted"/>
<evidence type="ECO:0000256" key="4">
    <source>
        <dbReference type="SAM" id="MobiDB-lite"/>
    </source>
</evidence>
<dbReference type="GO" id="GO:0008703">
    <property type="term" value="F:5-amino-6-(5-phosphoribosylamino)uracil reductase activity"/>
    <property type="evidence" value="ECO:0007669"/>
    <property type="project" value="InterPro"/>
</dbReference>
<reference evidence="7" key="1">
    <citation type="submission" date="2016-06" db="EMBL/GenBank/DDBJ databases">
        <authorList>
            <person name="Varghese N."/>
            <person name="Submissions Spin"/>
        </authorList>
    </citation>
    <scope>NUCLEOTIDE SEQUENCE [LARGE SCALE GENOMIC DNA]</scope>
    <source>
        <strain evidence="7">DSM 44830</strain>
    </source>
</reference>
<evidence type="ECO:0000313" key="7">
    <source>
        <dbReference type="Proteomes" id="UP000199504"/>
    </source>
</evidence>
<dbReference type="InterPro" id="IPR050765">
    <property type="entry name" value="Riboflavin_Biosynth_HTPR"/>
</dbReference>
<dbReference type="InterPro" id="IPR002734">
    <property type="entry name" value="RibDG_C"/>
</dbReference>
<feature type="compositionally biased region" description="Polar residues" evidence="4">
    <location>
        <begin position="78"/>
        <end position="89"/>
    </location>
</feature>
<accession>A0A1C4ZBW7</accession>
<dbReference type="GO" id="GO:0009231">
    <property type="term" value="P:riboflavin biosynthetic process"/>
    <property type="evidence" value="ECO:0007669"/>
    <property type="project" value="InterPro"/>
</dbReference>
<dbReference type="SUPFAM" id="SSF53597">
    <property type="entry name" value="Dihydrofolate reductase-like"/>
    <property type="match status" value="1"/>
</dbReference>
<dbReference type="EMBL" id="FMCX01000005">
    <property type="protein sequence ID" value="SCF30429.1"/>
    <property type="molecule type" value="Genomic_DNA"/>
</dbReference>
<name>A0A1C4ZBW7_9ACTN</name>
<dbReference type="PANTHER" id="PTHR38011">
    <property type="entry name" value="DIHYDROFOLATE REDUCTASE FAMILY PROTEIN (AFU_ORTHOLOGUE AFUA_8G06820)"/>
    <property type="match status" value="1"/>
</dbReference>
<keyword evidence="3" id="KW-0560">Oxidoreductase</keyword>
<dbReference type="Gene3D" id="3.40.430.10">
    <property type="entry name" value="Dihydrofolate Reductase, subunit A"/>
    <property type="match status" value="1"/>
</dbReference>
<evidence type="ECO:0000313" key="6">
    <source>
        <dbReference type="EMBL" id="SCF30429.1"/>
    </source>
</evidence>
<keyword evidence="7" id="KW-1185">Reference proteome</keyword>
<dbReference type="Pfam" id="PF01872">
    <property type="entry name" value="RibD_C"/>
    <property type="match status" value="1"/>
</dbReference>
<organism evidence="6 7">
    <name type="scientific">Micromonospora mirobrigensis</name>
    <dbReference type="NCBI Taxonomy" id="262898"/>
    <lineage>
        <taxon>Bacteria</taxon>
        <taxon>Bacillati</taxon>
        <taxon>Actinomycetota</taxon>
        <taxon>Actinomycetes</taxon>
        <taxon>Micromonosporales</taxon>
        <taxon>Micromonosporaceae</taxon>
        <taxon>Micromonospora</taxon>
    </lineage>
</organism>
<evidence type="ECO:0000256" key="3">
    <source>
        <dbReference type="ARBA" id="ARBA00023002"/>
    </source>
</evidence>
<sequence>MSRRPYVLLSCAISLDGYLDDACEPRLILSNELDLDRVDAVRAECDAILVGANTIRRDNPRLLVRSADRRSARVESGRPSSPTKVTVTRTGECDPTRNFFAEDGAAKIVYCGSSAVEPVRRRLGDRASVRDCGDPPELSRVLHDLAVSGVQRLMVEGGGIIHTQLLTAGLVDELQLVVAPFFVGSADAPRFALDGSYPQNAKNPARLMEVRPMGDAVLLRYVMGAPDERTPR</sequence>
<dbReference type="STRING" id="262898.GA0070564_105289"/>
<evidence type="ECO:0000256" key="1">
    <source>
        <dbReference type="ARBA" id="ARBA00005104"/>
    </source>
</evidence>
<dbReference type="AlphaFoldDB" id="A0A1C4ZBW7"/>
<gene>
    <name evidence="6" type="ORF">GA0070564_105289</name>
</gene>
<evidence type="ECO:0000256" key="2">
    <source>
        <dbReference type="ARBA" id="ARBA00022857"/>
    </source>
</evidence>
<keyword evidence="2" id="KW-0521">NADP</keyword>
<evidence type="ECO:0000259" key="5">
    <source>
        <dbReference type="Pfam" id="PF01872"/>
    </source>
</evidence>
<dbReference type="RefSeq" id="WP_091609940.1">
    <property type="nucleotide sequence ID" value="NZ_FMCX01000005.1"/>
</dbReference>
<comment type="pathway">
    <text evidence="1">Cofactor biosynthesis; riboflavin biosynthesis.</text>
</comment>
<dbReference type="OrthoDB" id="9800865at2"/>
<dbReference type="InterPro" id="IPR024072">
    <property type="entry name" value="DHFR-like_dom_sf"/>
</dbReference>
<feature type="domain" description="Bacterial bifunctional deaminase-reductase C-terminal" evidence="5">
    <location>
        <begin position="5"/>
        <end position="214"/>
    </location>
</feature>